<evidence type="ECO:0000256" key="1">
    <source>
        <dbReference type="SAM" id="Coils"/>
    </source>
</evidence>
<sequence length="115" mass="13486">MKELPVKAMVQREARKRKIRAADVAKGLGIDYTSARTLFLRPTMQVQRLADLSELFEYNFFRELAQQLPYDAPYYNDENELNSATDEIGKLKQRIFELEIENRTLKEAFQQALAR</sequence>
<dbReference type="OrthoDB" id="1122253at2"/>
<protein>
    <recommendedName>
        <fullName evidence="4">HTH cro/C1-type domain-containing protein</fullName>
    </recommendedName>
</protein>
<comment type="caution">
    <text evidence="2">The sequence shown here is derived from an EMBL/GenBank/DDBJ whole genome shotgun (WGS) entry which is preliminary data.</text>
</comment>
<gene>
    <name evidence="2" type="ORF">C8N47_105243</name>
</gene>
<evidence type="ECO:0008006" key="4">
    <source>
        <dbReference type="Google" id="ProtNLM"/>
    </source>
</evidence>
<reference evidence="2 3" key="1">
    <citation type="submission" date="2018-04" db="EMBL/GenBank/DDBJ databases">
        <title>Genomic Encyclopedia of Archaeal and Bacterial Type Strains, Phase II (KMG-II): from individual species to whole genera.</title>
        <authorList>
            <person name="Goeker M."/>
        </authorList>
    </citation>
    <scope>NUCLEOTIDE SEQUENCE [LARGE SCALE GENOMIC DNA]</scope>
    <source>
        <strain evidence="2 3">DSM 28823</strain>
    </source>
</reference>
<accession>A0A2T5C3P9</accession>
<dbReference type="EMBL" id="QAAD01000005">
    <property type="protein sequence ID" value="PTN09402.1"/>
    <property type="molecule type" value="Genomic_DNA"/>
</dbReference>
<name>A0A2T5C3P9_9BACT</name>
<proteinExistence type="predicted"/>
<dbReference type="RefSeq" id="WP_107821807.1">
    <property type="nucleotide sequence ID" value="NZ_OY782574.1"/>
</dbReference>
<organism evidence="2 3">
    <name type="scientific">Mangrovibacterium marinum</name>
    <dbReference type="NCBI Taxonomy" id="1639118"/>
    <lineage>
        <taxon>Bacteria</taxon>
        <taxon>Pseudomonadati</taxon>
        <taxon>Bacteroidota</taxon>
        <taxon>Bacteroidia</taxon>
        <taxon>Marinilabiliales</taxon>
        <taxon>Prolixibacteraceae</taxon>
        <taxon>Mangrovibacterium</taxon>
    </lineage>
</organism>
<dbReference type="AlphaFoldDB" id="A0A2T5C3P9"/>
<keyword evidence="3" id="KW-1185">Reference proteome</keyword>
<feature type="coiled-coil region" evidence="1">
    <location>
        <begin position="81"/>
        <end position="108"/>
    </location>
</feature>
<keyword evidence="1" id="KW-0175">Coiled coil</keyword>
<evidence type="ECO:0000313" key="2">
    <source>
        <dbReference type="EMBL" id="PTN09402.1"/>
    </source>
</evidence>
<evidence type="ECO:0000313" key="3">
    <source>
        <dbReference type="Proteomes" id="UP000243525"/>
    </source>
</evidence>
<dbReference type="Proteomes" id="UP000243525">
    <property type="component" value="Unassembled WGS sequence"/>
</dbReference>